<dbReference type="OrthoDB" id="9781675at2"/>
<gene>
    <name evidence="2" type="ORF">SAMN06265350_104218</name>
</gene>
<evidence type="ECO:0000313" key="2">
    <source>
        <dbReference type="EMBL" id="SMO60664.1"/>
    </source>
</evidence>
<reference evidence="2 3" key="1">
    <citation type="submission" date="2017-05" db="EMBL/GenBank/DDBJ databases">
        <authorList>
            <person name="Varghese N."/>
            <person name="Submissions S."/>
        </authorList>
    </citation>
    <scope>NUCLEOTIDE SEQUENCE [LARGE SCALE GENOMIC DNA]</scope>
    <source>
        <strain evidence="2 3">DSM 21342</strain>
    </source>
</reference>
<evidence type="ECO:0000313" key="3">
    <source>
        <dbReference type="Proteomes" id="UP000315971"/>
    </source>
</evidence>
<dbReference type="AlphaFoldDB" id="A0A521CMJ8"/>
<organism evidence="2 3">
    <name type="scientific">Solitalea koreensis</name>
    <dbReference type="NCBI Taxonomy" id="543615"/>
    <lineage>
        <taxon>Bacteria</taxon>
        <taxon>Pseudomonadati</taxon>
        <taxon>Bacteroidota</taxon>
        <taxon>Sphingobacteriia</taxon>
        <taxon>Sphingobacteriales</taxon>
        <taxon>Sphingobacteriaceae</taxon>
        <taxon>Solitalea</taxon>
    </lineage>
</organism>
<keyword evidence="3" id="KW-1185">Reference proteome</keyword>
<evidence type="ECO:0000259" key="1">
    <source>
        <dbReference type="Pfam" id="PF14681"/>
    </source>
</evidence>
<dbReference type="Proteomes" id="UP000315971">
    <property type="component" value="Unassembled WGS sequence"/>
</dbReference>
<dbReference type="SUPFAM" id="SSF53271">
    <property type="entry name" value="PRTase-like"/>
    <property type="match status" value="1"/>
</dbReference>
<dbReference type="InterPro" id="IPR000836">
    <property type="entry name" value="PRTase_dom"/>
</dbReference>
<name>A0A521CMJ8_9SPHI</name>
<dbReference type="CDD" id="cd06223">
    <property type="entry name" value="PRTases_typeI"/>
    <property type="match status" value="1"/>
</dbReference>
<accession>A0A521CMJ8</accession>
<dbReference type="GO" id="GO:0016757">
    <property type="term" value="F:glycosyltransferase activity"/>
    <property type="evidence" value="ECO:0007669"/>
    <property type="project" value="UniProtKB-KW"/>
</dbReference>
<dbReference type="InterPro" id="IPR050137">
    <property type="entry name" value="PyrR_bifunctional"/>
</dbReference>
<dbReference type="EMBL" id="FXSZ01000004">
    <property type="protein sequence ID" value="SMO60664.1"/>
    <property type="molecule type" value="Genomic_DNA"/>
</dbReference>
<proteinExistence type="predicted"/>
<dbReference type="InterPro" id="IPR029057">
    <property type="entry name" value="PRTase-like"/>
</dbReference>
<protein>
    <submittedName>
        <fullName evidence="2">Uracil phosphoribosyltransferase</fullName>
    </submittedName>
</protein>
<keyword evidence="2" id="KW-0808">Transferase</keyword>
<dbReference type="NCBIfam" id="NF001097">
    <property type="entry name" value="PRK00129.1"/>
    <property type="match status" value="1"/>
</dbReference>
<dbReference type="PANTHER" id="PTHR11608">
    <property type="entry name" value="BIFUNCTIONAL PROTEIN PYRR"/>
    <property type="match status" value="1"/>
</dbReference>
<dbReference type="Pfam" id="PF14681">
    <property type="entry name" value="UPRTase"/>
    <property type="match status" value="1"/>
</dbReference>
<dbReference type="RefSeq" id="WP_142603216.1">
    <property type="nucleotide sequence ID" value="NZ_FXSZ01000004.1"/>
</dbReference>
<keyword evidence="2" id="KW-0328">Glycosyltransferase</keyword>
<dbReference type="PANTHER" id="PTHR11608:SF0">
    <property type="entry name" value="BIFUNCTIONAL PROTEIN PYRR"/>
    <property type="match status" value="1"/>
</dbReference>
<feature type="domain" description="Phosphoribosyltransferase" evidence="1">
    <location>
        <begin position="17"/>
        <end position="211"/>
    </location>
</feature>
<dbReference type="Gene3D" id="3.40.50.2020">
    <property type="match status" value="1"/>
</dbReference>
<sequence>MIHLLNKTPSIANQFIAELRHIDMQNDRMRFRKNMERLGEIFAYEISRKMEYLEEDVLTPLGMARVPLIQELPVLTTILRAGLPLHQGLLNYFDRSDCAYISAYRKTSKSNEFEIKMEYFSTPDLSGRIVIVSDPMLATGSSMVLVCKELLARFDIKELHIVSVIASALGVEHVRANLPKAQLWLGAVDEELTSKAYIVPGLGDAGDLCFGEKI</sequence>